<name>A0ABV5SU93_9MICO</name>
<reference evidence="6 7" key="1">
    <citation type="submission" date="2024-09" db="EMBL/GenBank/DDBJ databases">
        <authorList>
            <person name="Sun Q."/>
            <person name="Mori K."/>
        </authorList>
    </citation>
    <scope>NUCLEOTIDE SEQUENCE [LARGE SCALE GENOMIC DNA]</scope>
    <source>
        <strain evidence="6 7">JCM 14321</strain>
    </source>
</reference>
<evidence type="ECO:0000256" key="2">
    <source>
        <dbReference type="ARBA" id="ARBA00023125"/>
    </source>
</evidence>
<dbReference type="InterPro" id="IPR041347">
    <property type="entry name" value="MftR_C"/>
</dbReference>
<dbReference type="InterPro" id="IPR050109">
    <property type="entry name" value="HTH-type_TetR-like_transc_reg"/>
</dbReference>
<dbReference type="SUPFAM" id="SSF46689">
    <property type="entry name" value="Homeodomain-like"/>
    <property type="match status" value="1"/>
</dbReference>
<evidence type="ECO:0000256" key="4">
    <source>
        <dbReference type="PROSITE-ProRule" id="PRU00335"/>
    </source>
</evidence>
<dbReference type="InterPro" id="IPR001647">
    <property type="entry name" value="HTH_TetR"/>
</dbReference>
<dbReference type="Pfam" id="PF17754">
    <property type="entry name" value="TetR_C_14"/>
    <property type="match status" value="1"/>
</dbReference>
<comment type="caution">
    <text evidence="6">The sequence shown here is derived from an EMBL/GenBank/DDBJ whole genome shotgun (WGS) entry which is preliminary data.</text>
</comment>
<dbReference type="Pfam" id="PF00440">
    <property type="entry name" value="TetR_N"/>
    <property type="match status" value="1"/>
</dbReference>
<accession>A0ABV5SU93</accession>
<proteinExistence type="predicted"/>
<dbReference type="Gene3D" id="1.10.357.10">
    <property type="entry name" value="Tetracycline Repressor, domain 2"/>
    <property type="match status" value="1"/>
</dbReference>
<evidence type="ECO:0000313" key="6">
    <source>
        <dbReference type="EMBL" id="MFB9642624.1"/>
    </source>
</evidence>
<keyword evidence="1" id="KW-0805">Transcription regulation</keyword>
<gene>
    <name evidence="6" type="ORF">ACFFQV_10035</name>
</gene>
<evidence type="ECO:0000259" key="5">
    <source>
        <dbReference type="PROSITE" id="PS50977"/>
    </source>
</evidence>
<keyword evidence="2 4" id="KW-0238">DNA-binding</keyword>
<dbReference type="InterPro" id="IPR009057">
    <property type="entry name" value="Homeodomain-like_sf"/>
</dbReference>
<keyword evidence="7" id="KW-1185">Reference proteome</keyword>
<organism evidence="6 7">
    <name type="scientific">Agromyces lapidis</name>
    <dbReference type="NCBI Taxonomy" id="279574"/>
    <lineage>
        <taxon>Bacteria</taxon>
        <taxon>Bacillati</taxon>
        <taxon>Actinomycetota</taxon>
        <taxon>Actinomycetes</taxon>
        <taxon>Micrococcales</taxon>
        <taxon>Microbacteriaceae</taxon>
        <taxon>Agromyces</taxon>
    </lineage>
</organism>
<feature type="domain" description="HTH tetR-type" evidence="5">
    <location>
        <begin position="21"/>
        <end position="81"/>
    </location>
</feature>
<evidence type="ECO:0000313" key="7">
    <source>
        <dbReference type="Proteomes" id="UP001589667"/>
    </source>
</evidence>
<dbReference type="Gene3D" id="1.10.10.60">
    <property type="entry name" value="Homeodomain-like"/>
    <property type="match status" value="1"/>
</dbReference>
<dbReference type="Proteomes" id="UP001589667">
    <property type="component" value="Unassembled WGS sequence"/>
</dbReference>
<evidence type="ECO:0000256" key="3">
    <source>
        <dbReference type="ARBA" id="ARBA00023163"/>
    </source>
</evidence>
<feature type="DNA-binding region" description="H-T-H motif" evidence="4">
    <location>
        <begin position="44"/>
        <end position="63"/>
    </location>
</feature>
<dbReference type="PANTHER" id="PTHR30055">
    <property type="entry name" value="HTH-TYPE TRANSCRIPTIONAL REGULATOR RUTR"/>
    <property type="match status" value="1"/>
</dbReference>
<dbReference type="PROSITE" id="PS50977">
    <property type="entry name" value="HTH_TETR_2"/>
    <property type="match status" value="1"/>
</dbReference>
<dbReference type="PANTHER" id="PTHR30055:SF234">
    <property type="entry name" value="HTH-TYPE TRANSCRIPTIONAL REGULATOR BETI"/>
    <property type="match status" value="1"/>
</dbReference>
<dbReference type="EMBL" id="JBHMBL010000002">
    <property type="protein sequence ID" value="MFB9642624.1"/>
    <property type="molecule type" value="Genomic_DNA"/>
</dbReference>
<protein>
    <submittedName>
        <fullName evidence="6">TetR family transcriptional regulator</fullName>
    </submittedName>
</protein>
<evidence type="ECO:0000256" key="1">
    <source>
        <dbReference type="ARBA" id="ARBA00023015"/>
    </source>
</evidence>
<sequence length="197" mass="21100">MTMDAPAAPGAPRAPRGRPVEVDPEALAAVALALFDERGFDEVTMAEVADAAGVSRRTLFRYYPSKPDLVWGGFDEAIARFEASLGAEGTKPSVTALHRAYVAMAEFPPELLGVTRQRLRIIDAHPAVLAHGLAKFGAVHELLEPYLGERGSLRAHLLADLYLTTGFSAMRWWARSGTGTPAEAVDAALSLLEGEFG</sequence>
<keyword evidence="3" id="KW-0804">Transcription</keyword>
<dbReference type="RefSeq" id="WP_170296100.1">
    <property type="nucleotide sequence ID" value="NZ_BAAANI010000002.1"/>
</dbReference>
<dbReference type="PRINTS" id="PR00455">
    <property type="entry name" value="HTHTETR"/>
</dbReference>